<dbReference type="STRING" id="688269.Theth_0707"/>
<proteinExistence type="predicted"/>
<accession>F7YXZ3</accession>
<organism evidence="1 2">
    <name type="scientific">Pseudothermotoga thermarum DSM 5069</name>
    <dbReference type="NCBI Taxonomy" id="688269"/>
    <lineage>
        <taxon>Bacteria</taxon>
        <taxon>Thermotogati</taxon>
        <taxon>Thermotogota</taxon>
        <taxon>Thermotogae</taxon>
        <taxon>Thermotogales</taxon>
        <taxon>Thermotogaceae</taxon>
        <taxon>Pseudothermotoga</taxon>
    </lineage>
</organism>
<dbReference type="OrthoDB" id="49366at2"/>
<sequence length="101" mass="11529">MITPVDLQVVIVRGNELSQNAAQVLNAHSVVLQLLQSELIRKSQQETKQVNPENKIEDKLVKSSVEEEAKRGSYQMNYSRRQKIIEPLKEESKGCILDVRL</sequence>
<dbReference type="EMBL" id="CP002351">
    <property type="protein sequence ID" value="AEH50792.1"/>
    <property type="molecule type" value="Genomic_DNA"/>
</dbReference>
<evidence type="ECO:0000313" key="1">
    <source>
        <dbReference type="EMBL" id="AEH50792.1"/>
    </source>
</evidence>
<dbReference type="PATRIC" id="fig|688269.3.peg.731"/>
<dbReference type="HOGENOM" id="CLU_2289233_0_0_0"/>
<evidence type="ECO:0000313" key="2">
    <source>
        <dbReference type="Proteomes" id="UP000006804"/>
    </source>
</evidence>
<keyword evidence="2" id="KW-1185">Reference proteome</keyword>
<dbReference type="AlphaFoldDB" id="F7YXZ3"/>
<gene>
    <name evidence="1" type="ORF">Theth_0707</name>
</gene>
<dbReference type="Proteomes" id="UP000006804">
    <property type="component" value="Chromosome"/>
</dbReference>
<protein>
    <submittedName>
        <fullName evidence="1">Uncharacterized protein</fullName>
    </submittedName>
</protein>
<reference evidence="1 2" key="1">
    <citation type="submission" date="2010-11" db="EMBL/GenBank/DDBJ databases">
        <title>The complete genome of Thermotoga thermarum DSM 5069.</title>
        <authorList>
            <consortium name="US DOE Joint Genome Institute (JGI-PGF)"/>
            <person name="Lucas S."/>
            <person name="Copeland A."/>
            <person name="Lapidus A."/>
            <person name="Bruce D."/>
            <person name="Goodwin L."/>
            <person name="Pitluck S."/>
            <person name="Kyrpides N."/>
            <person name="Mavromatis K."/>
            <person name="Ivanova N."/>
            <person name="Zeytun A."/>
            <person name="Brettin T."/>
            <person name="Detter J.C."/>
            <person name="Tapia R."/>
            <person name="Han C."/>
            <person name="Land M."/>
            <person name="Hauser L."/>
            <person name="Markowitz V."/>
            <person name="Cheng J.-F."/>
            <person name="Hugenholtz P."/>
            <person name="Woyke T."/>
            <person name="Wu D."/>
            <person name="Spring S."/>
            <person name="Schroeder M."/>
            <person name="Brambilla E."/>
            <person name="Klenk H.-P."/>
            <person name="Eisen J.A."/>
        </authorList>
    </citation>
    <scope>NUCLEOTIDE SEQUENCE [LARGE SCALE GENOMIC DNA]</scope>
    <source>
        <strain evidence="1 2">DSM 5069</strain>
    </source>
</reference>
<dbReference type="KEGG" id="tta:Theth_0707"/>
<name>F7YXZ3_9THEM</name>